<dbReference type="Gene3D" id="2.60.40.1470">
    <property type="entry name" value="ApaG domain"/>
    <property type="match status" value="1"/>
</dbReference>
<dbReference type="PANTHER" id="PTHR47191:SF2">
    <property type="entry name" value="OS05G0170800 PROTEIN"/>
    <property type="match status" value="1"/>
</dbReference>
<dbReference type="InterPro" id="IPR036767">
    <property type="entry name" value="ApaG_sf"/>
</dbReference>
<protein>
    <submittedName>
        <fullName evidence="2">Co2+/Mg2+ efflux protein ApaG</fullName>
    </submittedName>
</protein>
<reference evidence="2 3" key="1">
    <citation type="journal article" date="2015" name="Int. J. Syst. Evol. Microbiol.">
        <title>Hyunsoonleella pacifica sp. nov., isolated from seawater of South Pacific Gyre.</title>
        <authorList>
            <person name="Gao X."/>
            <person name="Zhang Z."/>
            <person name="Dai X."/>
            <person name="Zhang X.H."/>
        </authorList>
    </citation>
    <scope>NUCLEOTIDE SEQUENCE [LARGE SCALE GENOMIC DNA]</scope>
    <source>
        <strain evidence="2 3">SW033</strain>
    </source>
</reference>
<dbReference type="Pfam" id="PF04379">
    <property type="entry name" value="DUF525"/>
    <property type="match status" value="1"/>
</dbReference>
<dbReference type="Proteomes" id="UP000292372">
    <property type="component" value="Unassembled WGS sequence"/>
</dbReference>
<dbReference type="RefSeq" id="WP_130937023.1">
    <property type="nucleotide sequence ID" value="NZ_BMEE01000004.1"/>
</dbReference>
<dbReference type="EMBL" id="SIRS01000004">
    <property type="protein sequence ID" value="TBN15522.1"/>
    <property type="molecule type" value="Genomic_DNA"/>
</dbReference>
<organism evidence="2 3">
    <name type="scientific">Hyunsoonleella pacifica</name>
    <dbReference type="NCBI Taxonomy" id="1080224"/>
    <lineage>
        <taxon>Bacteria</taxon>
        <taxon>Pseudomonadati</taxon>
        <taxon>Bacteroidota</taxon>
        <taxon>Flavobacteriia</taxon>
        <taxon>Flavobacteriales</taxon>
        <taxon>Flavobacteriaceae</taxon>
    </lineage>
</organism>
<accession>A0A4Q9FM87</accession>
<name>A0A4Q9FM87_9FLAO</name>
<evidence type="ECO:0000313" key="2">
    <source>
        <dbReference type="EMBL" id="TBN15522.1"/>
    </source>
</evidence>
<dbReference type="OrthoDB" id="9795226at2"/>
<sequence length="128" mass="14337">MVQQVTKGIKISVETNFEGTFYKNYKIQYAFGYTITITNQSKDSVQLYARHWEILDALNNIETVTGEGIVGKKPVLKPGESHTYTSGCLLTSPFGAMQGHYNMINFTTTKKFLVTIPTFKLSAPFAIN</sequence>
<dbReference type="PANTHER" id="PTHR47191">
    <property type="entry name" value="OS05G0170800 PROTEIN"/>
    <property type="match status" value="1"/>
</dbReference>
<dbReference type="InterPro" id="IPR050718">
    <property type="entry name" value="ApaG-like"/>
</dbReference>
<dbReference type="AlphaFoldDB" id="A0A4Q9FM87"/>
<keyword evidence="3" id="KW-1185">Reference proteome</keyword>
<evidence type="ECO:0000259" key="1">
    <source>
        <dbReference type="PROSITE" id="PS51087"/>
    </source>
</evidence>
<dbReference type="NCBIfam" id="NF003967">
    <property type="entry name" value="PRK05461.1"/>
    <property type="match status" value="1"/>
</dbReference>
<feature type="domain" description="ApaG" evidence="1">
    <location>
        <begin position="3"/>
        <end position="128"/>
    </location>
</feature>
<gene>
    <name evidence="2" type="primary">apaG</name>
    <name evidence="2" type="ORF">EYD46_10330</name>
</gene>
<dbReference type="PROSITE" id="PS51087">
    <property type="entry name" value="APAG"/>
    <property type="match status" value="1"/>
</dbReference>
<dbReference type="SUPFAM" id="SSF110069">
    <property type="entry name" value="ApaG-like"/>
    <property type="match status" value="1"/>
</dbReference>
<evidence type="ECO:0000313" key="3">
    <source>
        <dbReference type="Proteomes" id="UP000292372"/>
    </source>
</evidence>
<proteinExistence type="predicted"/>
<comment type="caution">
    <text evidence="2">The sequence shown here is derived from an EMBL/GenBank/DDBJ whole genome shotgun (WGS) entry which is preliminary data.</text>
</comment>
<dbReference type="InterPro" id="IPR007474">
    <property type="entry name" value="ApaG_domain"/>
</dbReference>